<dbReference type="Proteomes" id="UP000070463">
    <property type="component" value="Unassembled WGS sequence"/>
</dbReference>
<evidence type="ECO:0000313" key="2">
    <source>
        <dbReference type="EMBL" id="KXA98112.1"/>
    </source>
</evidence>
<dbReference type="EMBL" id="LHXR01000008">
    <property type="protein sequence ID" value="KXA98112.1"/>
    <property type="molecule type" value="Genomic_DNA"/>
</dbReference>
<dbReference type="Pfam" id="PF22090">
    <property type="entry name" value="Gins51_C"/>
    <property type="match status" value="1"/>
</dbReference>
<sequence length="187" mass="22218">MENFGLSQIESVWTKERTNKDLTELPEDFYDKSANYATEIRKEKQSSREIREELLEEELSYILEIIQEIYLLRITKITNNLYEKKNENLLKKERKTFEKMREELDDLREELIKPVLEKEVEMKPPEEKSNTLVLLSSKISEPITASDLNYYGPFRKGEVANLPRKSAELLIEQDLARRIDIRNIFDS</sequence>
<protein>
    <recommendedName>
        <fullName evidence="1">Gins51 C-terminal domain-containing protein</fullName>
    </recommendedName>
</protein>
<reference evidence="2 3" key="1">
    <citation type="journal article" date="2016" name="Sci. Rep.">
        <title>Metabolic traits of an uncultured archaeal lineage -MSBL1- from brine pools of the Red Sea.</title>
        <authorList>
            <person name="Mwirichia R."/>
            <person name="Alam I."/>
            <person name="Rashid M."/>
            <person name="Vinu M."/>
            <person name="Ba-Alawi W."/>
            <person name="Anthony Kamau A."/>
            <person name="Kamanda Ngugi D."/>
            <person name="Goker M."/>
            <person name="Klenk H.P."/>
            <person name="Bajic V."/>
            <person name="Stingl U."/>
        </authorList>
    </citation>
    <scope>NUCLEOTIDE SEQUENCE [LARGE SCALE GENOMIC DNA]</scope>
    <source>
        <strain evidence="2">SCGC-AAA259I09</strain>
    </source>
</reference>
<gene>
    <name evidence="2" type="ORF">AKJ37_01205</name>
</gene>
<comment type="caution">
    <text evidence="2">The sequence shown here is derived from an EMBL/GenBank/DDBJ whole genome shotgun (WGS) entry which is preliminary data.</text>
</comment>
<evidence type="ECO:0000313" key="3">
    <source>
        <dbReference type="Proteomes" id="UP000070463"/>
    </source>
</evidence>
<accession>A0A133UV82</accession>
<evidence type="ECO:0000259" key="1">
    <source>
        <dbReference type="Pfam" id="PF22090"/>
    </source>
</evidence>
<proteinExistence type="predicted"/>
<dbReference type="Gene3D" id="3.40.5.50">
    <property type="match status" value="1"/>
</dbReference>
<feature type="domain" description="Gins51 C-terminal" evidence="1">
    <location>
        <begin position="143"/>
        <end position="179"/>
    </location>
</feature>
<dbReference type="Gene3D" id="1.20.58.1030">
    <property type="match status" value="1"/>
</dbReference>
<organism evidence="2 3">
    <name type="scientific">candidate division MSBL1 archaeon SCGC-AAA259I09</name>
    <dbReference type="NCBI Taxonomy" id="1698267"/>
    <lineage>
        <taxon>Archaea</taxon>
        <taxon>Methanobacteriati</taxon>
        <taxon>Methanobacteriota</taxon>
        <taxon>candidate division MSBL1</taxon>
    </lineage>
</organism>
<dbReference type="InterPro" id="IPR054314">
    <property type="entry name" value="Gins51_C"/>
</dbReference>
<keyword evidence="3" id="KW-1185">Reference proteome</keyword>
<name>A0A133UV82_9EURY</name>
<dbReference type="AlphaFoldDB" id="A0A133UV82"/>